<evidence type="ECO:0000256" key="4">
    <source>
        <dbReference type="ARBA" id="ARBA00022692"/>
    </source>
</evidence>
<sequence>MINKFPLWKNLLIAVIILLGFFYALPNLYGEDPALQISGTHGIEVDSTVSSQVQTLLDGKNIKGDYELENGQLLIRFANTNDQILAKDIVAKALGDRFITALNLAPATPAWMRSLGMHPLKLGLDLRGGVHFLMEVDMDEAMRKMKTQLVSDFRSELRNADLRLAGARTEGDDVVVTFRDAATRDAAEKLLSDHHRDFVFQSYDRDGRYFISAKMTQQKLSEIRTNAVDQNINIIRNRVNELGVAEPLVQRQGADRIVVELPGIQDTARAKEILGATATLEFRLVDSSADLNAAMQGRVPAGTELHFDKNNYPVVLEKRVILTGDHIVDASSSSDENGRPQVNISLDSRGGSIMSAFTKDNVGKSMATNFIEYKVIPNEDENAPKAGEEGYKPRFEKVEQIINVATIQTRLGSNFRITGIDSVKEAHNLALLLRAGALIAPIQIVEERTIGPSLGQQNIDSGMQAMFYGVLFLAVFMLIYYKAFGFIANLALIFNLVLIVGVMSLIPGATMTLPGIAGIVLTLGMAVDANVLIYERIREELRAGRTVQQSINLGYERAFATIADSNITTFITALILFMVGTGSVKGFALVLMVGLASSMFTAVTACRAIVNIIWGGRPNLKKLSI</sequence>
<feature type="transmembrane region" description="Helical" evidence="11">
    <location>
        <begin position="465"/>
        <end position="483"/>
    </location>
</feature>
<gene>
    <name evidence="11 16" type="primary">secD</name>
    <name evidence="16" type="ORF">HMPREF9444_01065</name>
</gene>
<comment type="similarity">
    <text evidence="9 11">Belongs to the SecD/SecF family. SecD subfamily.</text>
</comment>
<feature type="transmembrane region" description="Helical" evidence="11">
    <location>
        <begin position="586"/>
        <end position="614"/>
    </location>
</feature>
<dbReference type="InterPro" id="IPR054384">
    <property type="entry name" value="SecDF_P1_head"/>
</dbReference>
<proteinExistence type="inferred from homology"/>
<dbReference type="InterPro" id="IPR005791">
    <property type="entry name" value="SecD"/>
</dbReference>
<dbReference type="FunFam" id="3.30.1360.200:FF:000001">
    <property type="entry name" value="Protein translocase subunit SecD"/>
    <property type="match status" value="1"/>
</dbReference>
<dbReference type="Gene3D" id="3.30.1360.200">
    <property type="match status" value="1"/>
</dbReference>
<accession>E8LK28</accession>
<dbReference type="GO" id="GO:0043952">
    <property type="term" value="P:protein transport by the Sec complex"/>
    <property type="evidence" value="ECO:0007669"/>
    <property type="project" value="UniProtKB-UniRule"/>
</dbReference>
<organism evidence="16 17">
    <name type="scientific">Succinatimonas hippei (strain DSM 22608 / JCM 16073 / KCTC 15190 / YIT 12066)</name>
    <dbReference type="NCBI Taxonomy" id="762983"/>
    <lineage>
        <taxon>Bacteria</taxon>
        <taxon>Pseudomonadati</taxon>
        <taxon>Pseudomonadota</taxon>
        <taxon>Gammaproteobacteria</taxon>
        <taxon>Aeromonadales</taxon>
        <taxon>Succinivibrionaceae</taxon>
        <taxon>Succinatimonas</taxon>
    </lineage>
</organism>
<comment type="function">
    <text evidence="11">Part of the Sec protein translocase complex. Interacts with the SecYEG preprotein conducting channel. SecDF uses the proton motive force (PMF) to complete protein translocation after the ATP-dependent function of SecA.</text>
</comment>
<evidence type="ECO:0000313" key="16">
    <source>
        <dbReference type="EMBL" id="EFY07144.1"/>
    </source>
</evidence>
<dbReference type="InterPro" id="IPR022813">
    <property type="entry name" value="SecD/SecF_arch_bac"/>
</dbReference>
<evidence type="ECO:0000256" key="6">
    <source>
        <dbReference type="ARBA" id="ARBA00022989"/>
    </source>
</evidence>
<dbReference type="InterPro" id="IPR027398">
    <property type="entry name" value="SecD-TM"/>
</dbReference>
<dbReference type="PANTHER" id="PTHR30081">
    <property type="entry name" value="PROTEIN-EXPORT MEMBRANE PROTEIN SEC"/>
    <property type="match status" value="1"/>
</dbReference>
<dbReference type="Proteomes" id="UP000018458">
    <property type="component" value="Unassembled WGS sequence"/>
</dbReference>
<feature type="transmembrane region" description="Helical" evidence="11">
    <location>
        <begin position="516"/>
        <end position="537"/>
    </location>
</feature>
<protein>
    <recommendedName>
        <fullName evidence="10 11">Protein translocase subunit SecD</fullName>
    </recommendedName>
</protein>
<dbReference type="Pfam" id="PF21760">
    <property type="entry name" value="SecD_1st"/>
    <property type="match status" value="1"/>
</dbReference>
<comment type="subcellular location">
    <subcellularLocation>
        <location evidence="1 11">Cell membrane</location>
        <topology evidence="1 11">Multi-pass membrane protein</topology>
    </subcellularLocation>
</comment>
<comment type="subunit">
    <text evidence="11">Forms a complex with SecF. Part of the essential Sec protein translocation apparatus which comprises SecA, SecYEG and auxiliary proteins SecDF-YajC and YidC.</text>
</comment>
<dbReference type="GO" id="GO:0065002">
    <property type="term" value="P:intracellular protein transmembrane transport"/>
    <property type="evidence" value="ECO:0007669"/>
    <property type="project" value="UniProtKB-UniRule"/>
</dbReference>
<reference evidence="16 17" key="1">
    <citation type="submission" date="2011-01" db="EMBL/GenBank/DDBJ databases">
        <authorList>
            <person name="Weinstock G."/>
            <person name="Sodergren E."/>
            <person name="Clifton S."/>
            <person name="Fulton L."/>
            <person name="Fulton B."/>
            <person name="Courtney L."/>
            <person name="Fronick C."/>
            <person name="Harrison M."/>
            <person name="Strong C."/>
            <person name="Farmer C."/>
            <person name="Delahaunty K."/>
            <person name="Markovic C."/>
            <person name="Hall O."/>
            <person name="Minx P."/>
            <person name="Tomlinson C."/>
            <person name="Mitreva M."/>
            <person name="Hou S."/>
            <person name="Chen J."/>
            <person name="Wollam A."/>
            <person name="Pepin K.H."/>
            <person name="Johnson M."/>
            <person name="Bhonagiri V."/>
            <person name="Zhang X."/>
            <person name="Suruliraj S."/>
            <person name="Warren W."/>
            <person name="Chinwalla A."/>
            <person name="Mardis E.R."/>
            <person name="Wilson R.K."/>
        </authorList>
    </citation>
    <scope>NUCLEOTIDE SEQUENCE [LARGE SCALE GENOMIC DNA]</scope>
    <source>
        <strain evidence="17">DSM 22608 / JCM 16073 / KCTC 15190 / YIT 12066</strain>
    </source>
</reference>
<dbReference type="STRING" id="762983.HMPREF9444_01065"/>
<dbReference type="NCBIfam" id="TIGR00916">
    <property type="entry name" value="2A0604s01"/>
    <property type="match status" value="1"/>
</dbReference>
<evidence type="ECO:0000259" key="14">
    <source>
        <dbReference type="Pfam" id="PF21760"/>
    </source>
</evidence>
<evidence type="ECO:0000259" key="12">
    <source>
        <dbReference type="Pfam" id="PF02355"/>
    </source>
</evidence>
<dbReference type="Pfam" id="PF22599">
    <property type="entry name" value="SecDF_P1_head"/>
    <property type="match status" value="1"/>
</dbReference>
<evidence type="ECO:0000256" key="2">
    <source>
        <dbReference type="ARBA" id="ARBA00022448"/>
    </source>
</evidence>
<keyword evidence="8 11" id="KW-0472">Membrane</keyword>
<dbReference type="OrthoDB" id="9805019at2"/>
<evidence type="ECO:0000256" key="3">
    <source>
        <dbReference type="ARBA" id="ARBA00022475"/>
    </source>
</evidence>
<keyword evidence="5 11" id="KW-0653">Protein transport</keyword>
<dbReference type="eggNOG" id="COG0342">
    <property type="taxonomic scope" value="Bacteria"/>
</dbReference>
<keyword evidence="17" id="KW-1185">Reference proteome</keyword>
<dbReference type="HAMAP" id="MF_01463_B">
    <property type="entry name" value="SecD_B"/>
    <property type="match status" value="1"/>
</dbReference>
<evidence type="ECO:0000256" key="1">
    <source>
        <dbReference type="ARBA" id="ARBA00004651"/>
    </source>
</evidence>
<evidence type="ECO:0000259" key="15">
    <source>
        <dbReference type="Pfam" id="PF22599"/>
    </source>
</evidence>
<dbReference type="HOGENOM" id="CLU_007894_4_3_6"/>
<dbReference type="GO" id="GO:0006605">
    <property type="term" value="P:protein targeting"/>
    <property type="evidence" value="ECO:0007669"/>
    <property type="project" value="UniProtKB-UniRule"/>
</dbReference>
<evidence type="ECO:0000256" key="10">
    <source>
        <dbReference type="ARBA" id="ARBA00068220"/>
    </source>
</evidence>
<evidence type="ECO:0000313" key="17">
    <source>
        <dbReference type="Proteomes" id="UP000018458"/>
    </source>
</evidence>
<dbReference type="GO" id="GO:0015450">
    <property type="term" value="F:protein-transporting ATPase activity"/>
    <property type="evidence" value="ECO:0007669"/>
    <property type="project" value="InterPro"/>
</dbReference>
<feature type="domain" description="Protein export membrane protein SecD/SecF C-terminal" evidence="12">
    <location>
        <begin position="442"/>
        <end position="605"/>
    </location>
</feature>
<feature type="domain" description="Protein translocase subunit SecDF P1" evidence="14">
    <location>
        <begin position="228"/>
        <end position="286"/>
    </location>
</feature>
<evidence type="ECO:0000256" key="8">
    <source>
        <dbReference type="ARBA" id="ARBA00023136"/>
    </source>
</evidence>
<dbReference type="Pfam" id="PF02355">
    <property type="entry name" value="SecD_SecF_C"/>
    <property type="match status" value="1"/>
</dbReference>
<dbReference type="FunFam" id="1.20.1640.10:FF:000004">
    <property type="entry name" value="Protein translocase subunit SecD"/>
    <property type="match status" value="1"/>
</dbReference>
<feature type="transmembrane region" description="Helical" evidence="11">
    <location>
        <begin position="558"/>
        <end position="580"/>
    </location>
</feature>
<dbReference type="Pfam" id="PF07549">
    <property type="entry name" value="Sec_GG"/>
    <property type="match status" value="1"/>
</dbReference>
<dbReference type="Gene3D" id="1.20.1640.10">
    <property type="entry name" value="Multidrug efflux transporter AcrB transmembrane domain"/>
    <property type="match status" value="1"/>
</dbReference>
<comment type="caution">
    <text evidence="16">The sequence shown here is derived from an EMBL/GenBank/DDBJ whole genome shotgun (WGS) entry which is preliminary data.</text>
</comment>
<dbReference type="InterPro" id="IPR055344">
    <property type="entry name" value="SecD_SecF_C_bact"/>
</dbReference>
<keyword evidence="3 11" id="KW-1003">Cell membrane</keyword>
<name>E8LK28_SUCHY</name>
<dbReference type="SUPFAM" id="SSF82866">
    <property type="entry name" value="Multidrug efflux transporter AcrB transmembrane domain"/>
    <property type="match status" value="1"/>
</dbReference>
<evidence type="ECO:0000256" key="9">
    <source>
        <dbReference type="ARBA" id="ARBA00060774"/>
    </source>
</evidence>
<dbReference type="PANTHER" id="PTHR30081:SF1">
    <property type="entry name" value="PROTEIN TRANSLOCASE SUBUNIT SECD"/>
    <property type="match status" value="1"/>
</dbReference>
<dbReference type="FunFam" id="3.30.70.3400:FF:000003">
    <property type="entry name" value="Preprotein translocase subunit SecD"/>
    <property type="match status" value="1"/>
</dbReference>
<feature type="domain" description="SecD export protein N-terminal TM" evidence="13">
    <location>
        <begin position="2"/>
        <end position="102"/>
    </location>
</feature>
<dbReference type="GO" id="GO:0005886">
    <property type="term" value="C:plasma membrane"/>
    <property type="evidence" value="ECO:0007669"/>
    <property type="project" value="UniProtKB-SubCell"/>
</dbReference>
<dbReference type="Gene3D" id="3.30.70.3400">
    <property type="match status" value="2"/>
</dbReference>
<dbReference type="InterPro" id="IPR022646">
    <property type="entry name" value="SecD/SecF_CS"/>
</dbReference>
<keyword evidence="4 11" id="KW-0812">Transmembrane</keyword>
<feature type="domain" description="SecDF P1 head subdomain" evidence="15">
    <location>
        <begin position="308"/>
        <end position="440"/>
    </location>
</feature>
<dbReference type="EMBL" id="AEVO01000051">
    <property type="protein sequence ID" value="EFY07144.1"/>
    <property type="molecule type" value="Genomic_DNA"/>
</dbReference>
<evidence type="ECO:0000259" key="13">
    <source>
        <dbReference type="Pfam" id="PF13721"/>
    </source>
</evidence>
<dbReference type="RefSeq" id="WP_009143266.1">
    <property type="nucleotide sequence ID" value="NZ_GL830988.1"/>
</dbReference>
<dbReference type="InterPro" id="IPR048634">
    <property type="entry name" value="SecD_SecF_C"/>
</dbReference>
<dbReference type="InterPro" id="IPR048631">
    <property type="entry name" value="SecD_1st"/>
</dbReference>
<feature type="transmembrane region" description="Helical" evidence="11">
    <location>
        <begin position="490"/>
        <end position="510"/>
    </location>
</feature>
<keyword evidence="2 11" id="KW-0813">Transport</keyword>
<evidence type="ECO:0000256" key="5">
    <source>
        <dbReference type="ARBA" id="ARBA00022927"/>
    </source>
</evidence>
<evidence type="ECO:0000256" key="7">
    <source>
        <dbReference type="ARBA" id="ARBA00023010"/>
    </source>
</evidence>
<comment type="caution">
    <text evidence="11">Lacks conserved residue(s) required for the propagation of feature annotation.</text>
</comment>
<keyword evidence="7 11" id="KW-0811">Translocation</keyword>
<keyword evidence="6 11" id="KW-1133">Transmembrane helix</keyword>
<evidence type="ECO:0000256" key="11">
    <source>
        <dbReference type="HAMAP-Rule" id="MF_01463"/>
    </source>
</evidence>
<dbReference type="AlphaFoldDB" id="E8LK28"/>
<dbReference type="Pfam" id="PF13721">
    <property type="entry name" value="SecD-TM1"/>
    <property type="match status" value="1"/>
</dbReference>
<dbReference type="NCBIfam" id="TIGR01129">
    <property type="entry name" value="secD"/>
    <property type="match status" value="1"/>
</dbReference>